<protein>
    <recommendedName>
        <fullName evidence="3">HNH nuclease domain-containing protein</fullName>
    </recommendedName>
</protein>
<dbReference type="Proteomes" id="UP000290172">
    <property type="component" value="Unassembled WGS sequence"/>
</dbReference>
<reference evidence="1 2" key="1">
    <citation type="submission" date="2017-10" db="EMBL/GenBank/DDBJ databases">
        <title>Genomics of the genus Arcobacter.</title>
        <authorList>
            <person name="Perez-Cataluna A."/>
            <person name="Figueras M.J."/>
        </authorList>
    </citation>
    <scope>NUCLEOTIDE SEQUENCE [LARGE SCALE GENOMIC DNA]</scope>
    <source>
        <strain evidence="1 2">CECT 8993</strain>
    </source>
</reference>
<evidence type="ECO:0000313" key="2">
    <source>
        <dbReference type="Proteomes" id="UP000290172"/>
    </source>
</evidence>
<dbReference type="AlphaFoldDB" id="A0A4Q0Y8Z6"/>
<accession>A0A4Q0Y8Z6</accession>
<name>A0A4Q0Y8Z6_9BACT</name>
<evidence type="ECO:0000313" key="1">
    <source>
        <dbReference type="EMBL" id="RXJ65399.1"/>
    </source>
</evidence>
<comment type="caution">
    <text evidence="1">The sequence shown here is derived from an EMBL/GenBank/DDBJ whole genome shotgun (WGS) entry which is preliminary data.</text>
</comment>
<organism evidence="1 2">
    <name type="scientific">Halarcobacter ebronensis</name>
    <dbReference type="NCBI Taxonomy" id="1462615"/>
    <lineage>
        <taxon>Bacteria</taxon>
        <taxon>Pseudomonadati</taxon>
        <taxon>Campylobacterota</taxon>
        <taxon>Epsilonproteobacteria</taxon>
        <taxon>Campylobacterales</taxon>
        <taxon>Arcobacteraceae</taxon>
        <taxon>Halarcobacter</taxon>
    </lineage>
</organism>
<evidence type="ECO:0008006" key="3">
    <source>
        <dbReference type="Google" id="ProtNLM"/>
    </source>
</evidence>
<dbReference type="RefSeq" id="WP_128983659.1">
    <property type="nucleotide sequence ID" value="NZ_PDKJ01000027.1"/>
</dbReference>
<sequence length="314" mass="37877">MLQIKFNKALFDMHIKEISKSIKKSIEKQLMKNLEQKEKECLKYIKDNLNFILEANNSKMKEYIKYFKNNFPNSIGKINSKEKNWKRIYKILRKDIFEKEYDNWTQRTRYGAYKFVQELDLKSCPYCNRNYTFVVDEKNGKLRPEIDHFYPKSIYPFLAMSFYNLIPSCSICNHTKKDKIDLDLINPYEIKENDFKLTYTPNDINFFNIEKERYNFNSFEIDFVSANKNIETFKLKELYKQHKDVVLELLIKKAYYPKSYIEELKGFGFAEDEIYRYLLCNYKKDEDLHKRPLSKLIKDISEELDLLGSAKLTV</sequence>
<dbReference type="EMBL" id="PDKJ01000027">
    <property type="protein sequence ID" value="RXJ65399.1"/>
    <property type="molecule type" value="Genomic_DNA"/>
</dbReference>
<gene>
    <name evidence="1" type="ORF">CRV08_15230</name>
</gene>
<proteinExistence type="predicted"/>
<dbReference type="Gene3D" id="1.10.30.50">
    <property type="match status" value="1"/>
</dbReference>